<evidence type="ECO:0000313" key="2">
    <source>
        <dbReference type="EMBL" id="CRL24490.1"/>
    </source>
</evidence>
<feature type="region of interest" description="Disordered" evidence="1">
    <location>
        <begin position="130"/>
        <end position="149"/>
    </location>
</feature>
<protein>
    <submittedName>
        <fullName evidence="2">Uncharacterized protein</fullName>
    </submittedName>
</protein>
<feature type="compositionally biased region" description="Basic and acidic residues" evidence="1">
    <location>
        <begin position="261"/>
        <end position="271"/>
    </location>
</feature>
<feature type="region of interest" description="Disordered" evidence="1">
    <location>
        <begin position="261"/>
        <end position="299"/>
    </location>
</feature>
<gene>
    <name evidence="2" type="ORF">PCAMFM013_S012g000099</name>
</gene>
<organism evidence="2 3">
    <name type="scientific">Penicillium camemberti (strain FM 013)</name>
    <dbReference type="NCBI Taxonomy" id="1429867"/>
    <lineage>
        <taxon>Eukaryota</taxon>
        <taxon>Fungi</taxon>
        <taxon>Dikarya</taxon>
        <taxon>Ascomycota</taxon>
        <taxon>Pezizomycotina</taxon>
        <taxon>Eurotiomycetes</taxon>
        <taxon>Eurotiomycetidae</taxon>
        <taxon>Eurotiales</taxon>
        <taxon>Aspergillaceae</taxon>
        <taxon>Penicillium</taxon>
    </lineage>
</organism>
<dbReference type="InterPro" id="IPR022190">
    <property type="entry name" value="DUF3716"/>
</dbReference>
<dbReference type="EMBL" id="HG793145">
    <property type="protein sequence ID" value="CRL24490.1"/>
    <property type="molecule type" value="Genomic_DNA"/>
</dbReference>
<evidence type="ECO:0000313" key="3">
    <source>
        <dbReference type="Proteomes" id="UP000053732"/>
    </source>
</evidence>
<dbReference type="AlphaFoldDB" id="A0A0G4PDT1"/>
<evidence type="ECO:0000256" key="1">
    <source>
        <dbReference type="SAM" id="MobiDB-lite"/>
    </source>
</evidence>
<name>A0A0G4PDT1_PENC3</name>
<dbReference type="Pfam" id="PF12511">
    <property type="entry name" value="DUF3716"/>
    <property type="match status" value="1"/>
</dbReference>
<sequence>MEYGFIDQLFSLDDNKNVNIQDLENRSRLCQVISALKPVRDVDWSKSRDILSCNMQAIAAHGQRCGDVLAPKDACLSCKAGYGAFKSCVVLSFEGRTRSYIQGGCCMNCYFTRARSYKCSLWGDRMKLKPGKKENDDAGSTVGPSHDPLEYLQAKKRKRTLEYDSTYYQSPLDRPDIKGKGRFGEKRQALESIHSVYDRVVQDMNRLFNSLSKANQLESGEDTEEDEKGPVVVGSDIDEEDTKEIAVEAVVKVEEIEKKDVKIAESGSKKEEEEEKPATSKKSSGGRGKGKKAVDVEEK</sequence>
<feature type="region of interest" description="Disordered" evidence="1">
    <location>
        <begin position="215"/>
        <end position="239"/>
    </location>
</feature>
<proteinExistence type="predicted"/>
<dbReference type="Proteomes" id="UP000053732">
    <property type="component" value="Unassembled WGS sequence"/>
</dbReference>
<reference evidence="2 3" key="1">
    <citation type="journal article" date="2014" name="Nat. Commun.">
        <title>Multiple recent horizontal transfers of a large genomic region in cheese making fungi.</title>
        <authorList>
            <person name="Cheeseman K."/>
            <person name="Ropars J."/>
            <person name="Renault P."/>
            <person name="Dupont J."/>
            <person name="Gouzy J."/>
            <person name="Branca A."/>
            <person name="Abraham A.L."/>
            <person name="Ceppi M."/>
            <person name="Conseiller E."/>
            <person name="Debuchy R."/>
            <person name="Malagnac F."/>
            <person name="Goarin A."/>
            <person name="Silar P."/>
            <person name="Lacoste S."/>
            <person name="Sallet E."/>
            <person name="Bensimon A."/>
            <person name="Giraud T."/>
            <person name="Brygoo Y."/>
        </authorList>
    </citation>
    <scope>NUCLEOTIDE SEQUENCE [LARGE SCALE GENOMIC DNA]</scope>
    <source>
        <strain evidence="3">FM 013</strain>
    </source>
</reference>
<accession>A0A0G4PDT1</accession>
<keyword evidence="3" id="KW-1185">Reference proteome</keyword>